<accession>A0A812JEA1</accession>
<evidence type="ECO:0000259" key="4">
    <source>
        <dbReference type="PROSITE" id="PS50041"/>
    </source>
</evidence>
<keyword evidence="3" id="KW-0732">Signal</keyword>
<feature type="non-terminal residue" evidence="5">
    <location>
        <position position="1"/>
    </location>
</feature>
<dbReference type="InterPro" id="IPR051379">
    <property type="entry name" value="C-type_Lectin_Receptor_IMM"/>
</dbReference>
<dbReference type="OrthoDB" id="441660at2759"/>
<dbReference type="PROSITE" id="PS50041">
    <property type="entry name" value="C_TYPE_LECTIN_2"/>
    <property type="match status" value="1"/>
</dbReference>
<dbReference type="EMBL" id="CAJNIZ010002024">
    <property type="protein sequence ID" value="CAE7204705.1"/>
    <property type="molecule type" value="Genomic_DNA"/>
</dbReference>
<feature type="signal peptide" evidence="3">
    <location>
        <begin position="1"/>
        <end position="18"/>
    </location>
</feature>
<dbReference type="PANTHER" id="PTHR46746">
    <property type="entry name" value="KILLER CELL LECTIN-LIKE RECEPTOR SUBFAMILY F MEMBER 2"/>
    <property type="match status" value="1"/>
</dbReference>
<gene>
    <name evidence="5" type="ORF">SPIL2461_LOCUS1934</name>
</gene>
<dbReference type="InterPro" id="IPR016187">
    <property type="entry name" value="CTDL_fold"/>
</dbReference>
<dbReference type="SUPFAM" id="SSF56436">
    <property type="entry name" value="C-type lectin-like"/>
    <property type="match status" value="1"/>
</dbReference>
<dbReference type="PANTHER" id="PTHR46746:SF9">
    <property type="entry name" value="CD209 ANTIGEN-LIKE PROTEIN C-LIKE"/>
    <property type="match status" value="1"/>
</dbReference>
<keyword evidence="2" id="KW-1015">Disulfide bond</keyword>
<dbReference type="Gene3D" id="3.10.100.10">
    <property type="entry name" value="Mannose-Binding Protein A, subunit A"/>
    <property type="match status" value="1"/>
</dbReference>
<proteinExistence type="predicted"/>
<name>A0A812JEA1_SYMPI</name>
<evidence type="ECO:0000256" key="2">
    <source>
        <dbReference type="ARBA" id="ARBA00023157"/>
    </source>
</evidence>
<evidence type="ECO:0000256" key="1">
    <source>
        <dbReference type="ARBA" id="ARBA00022734"/>
    </source>
</evidence>
<feature type="domain" description="C-type lectin" evidence="4">
    <location>
        <begin position="55"/>
        <end position="125"/>
    </location>
</feature>
<dbReference type="Pfam" id="PF00059">
    <property type="entry name" value="Lectin_C"/>
    <property type="match status" value="1"/>
</dbReference>
<evidence type="ECO:0000313" key="5">
    <source>
        <dbReference type="EMBL" id="CAE7204705.1"/>
    </source>
</evidence>
<comment type="caution">
    <text evidence="5">The sequence shown here is derived from an EMBL/GenBank/DDBJ whole genome shotgun (WGS) entry which is preliminary data.</text>
</comment>
<dbReference type="CDD" id="cd00037">
    <property type="entry name" value="CLECT"/>
    <property type="match status" value="1"/>
</dbReference>
<dbReference type="AlphaFoldDB" id="A0A812JEA1"/>
<reference evidence="5" key="1">
    <citation type="submission" date="2021-02" db="EMBL/GenBank/DDBJ databases">
        <authorList>
            <person name="Dougan E. K."/>
            <person name="Rhodes N."/>
            <person name="Thang M."/>
            <person name="Chan C."/>
        </authorList>
    </citation>
    <scope>NUCLEOTIDE SEQUENCE</scope>
</reference>
<dbReference type="InterPro" id="IPR016186">
    <property type="entry name" value="C-type_lectin-like/link_sf"/>
</dbReference>
<protein>
    <recommendedName>
        <fullName evidence="4">C-type lectin domain-containing protein</fullName>
    </recommendedName>
</protein>
<keyword evidence="1" id="KW-0430">Lectin</keyword>
<dbReference type="Proteomes" id="UP000649617">
    <property type="component" value="Unassembled WGS sequence"/>
</dbReference>
<organism evidence="5 6">
    <name type="scientific">Symbiodinium pilosum</name>
    <name type="common">Dinoflagellate</name>
    <dbReference type="NCBI Taxonomy" id="2952"/>
    <lineage>
        <taxon>Eukaryota</taxon>
        <taxon>Sar</taxon>
        <taxon>Alveolata</taxon>
        <taxon>Dinophyceae</taxon>
        <taxon>Suessiales</taxon>
        <taxon>Symbiodiniaceae</taxon>
        <taxon>Symbiodinium</taxon>
    </lineage>
</organism>
<feature type="chain" id="PRO_5032958831" description="C-type lectin domain-containing protein" evidence="3">
    <location>
        <begin position="19"/>
        <end position="139"/>
    </location>
</feature>
<sequence>MLQRLCIISLHLLPVLRGDGDVTGSTTTSTTAVGQTTTTTTSAGSFLCPNGWTLIGYRCFHYSGEERSYDESVAYCEGMGSVIASIRGESENAAVTALIPTACARTAYIGAESKGNGVWSWHDGTGWWQPQIHGGLLGV</sequence>
<evidence type="ECO:0000313" key="6">
    <source>
        <dbReference type="Proteomes" id="UP000649617"/>
    </source>
</evidence>
<dbReference type="InterPro" id="IPR001304">
    <property type="entry name" value="C-type_lectin-like"/>
</dbReference>
<evidence type="ECO:0000256" key="3">
    <source>
        <dbReference type="SAM" id="SignalP"/>
    </source>
</evidence>
<dbReference type="GO" id="GO:0030246">
    <property type="term" value="F:carbohydrate binding"/>
    <property type="evidence" value="ECO:0007669"/>
    <property type="project" value="UniProtKB-KW"/>
</dbReference>
<keyword evidence="6" id="KW-1185">Reference proteome</keyword>